<evidence type="ECO:0000313" key="2">
    <source>
        <dbReference type="EMBL" id="SHG76202.1"/>
    </source>
</evidence>
<protein>
    <submittedName>
        <fullName evidence="2">Uncharacterized protein</fullName>
    </submittedName>
</protein>
<evidence type="ECO:0000313" key="1">
    <source>
        <dbReference type="EMBL" id="PRZ24943.1"/>
    </source>
</evidence>
<gene>
    <name evidence="1" type="ORF">BC624_10313</name>
    <name evidence="2" type="ORF">SAMN05443373_10412</name>
</gene>
<dbReference type="AlphaFoldDB" id="A0A1M5MGD2"/>
<dbReference type="STRING" id="280093.SAMN05443373_10412"/>
<dbReference type="EMBL" id="PVUB01000003">
    <property type="protein sequence ID" value="PRZ24943.1"/>
    <property type="molecule type" value="Genomic_DNA"/>
</dbReference>
<dbReference type="RefSeq" id="WP_170066885.1">
    <property type="nucleotide sequence ID" value="NZ_FQWO01000004.1"/>
</dbReference>
<organism evidence="2 3">
    <name type="scientific">Flavobacterium granuli</name>
    <dbReference type="NCBI Taxonomy" id="280093"/>
    <lineage>
        <taxon>Bacteria</taxon>
        <taxon>Pseudomonadati</taxon>
        <taxon>Bacteroidota</taxon>
        <taxon>Flavobacteriia</taxon>
        <taxon>Flavobacteriales</taxon>
        <taxon>Flavobacteriaceae</taxon>
        <taxon>Flavobacterium</taxon>
    </lineage>
</organism>
<dbReference type="Proteomes" id="UP000184384">
    <property type="component" value="Unassembled WGS sequence"/>
</dbReference>
<name>A0A1M5MGD2_9FLAO</name>
<dbReference type="Proteomes" id="UP000237771">
    <property type="component" value="Unassembled WGS sequence"/>
</dbReference>
<evidence type="ECO:0000313" key="4">
    <source>
        <dbReference type="Proteomes" id="UP000237771"/>
    </source>
</evidence>
<dbReference type="EMBL" id="FQWO01000004">
    <property type="protein sequence ID" value="SHG76202.1"/>
    <property type="molecule type" value="Genomic_DNA"/>
</dbReference>
<keyword evidence="4" id="KW-1185">Reference proteome</keyword>
<reference evidence="2" key="1">
    <citation type="submission" date="2016-11" db="EMBL/GenBank/DDBJ databases">
        <authorList>
            <person name="Jaros S."/>
            <person name="Januszkiewicz K."/>
            <person name="Wedrychowicz H."/>
        </authorList>
    </citation>
    <scope>NUCLEOTIDE SEQUENCE [LARGE SCALE GENOMIC DNA]</scope>
    <source>
        <strain evidence="2">DSM 19729</strain>
    </source>
</reference>
<proteinExistence type="predicted"/>
<evidence type="ECO:0000313" key="3">
    <source>
        <dbReference type="Proteomes" id="UP000184384"/>
    </source>
</evidence>
<reference evidence="1 4" key="3">
    <citation type="submission" date="2018-03" db="EMBL/GenBank/DDBJ databases">
        <title>Genomic Encyclopedia of Archaeal and Bacterial Type Strains, Phase II (KMG-II): from individual species to whole genera.</title>
        <authorList>
            <person name="Goeker M."/>
        </authorList>
    </citation>
    <scope>NUCLEOTIDE SEQUENCE [LARGE SCALE GENOMIC DNA]</scope>
    <source>
        <strain evidence="1 4">DSM 17797</strain>
    </source>
</reference>
<accession>A0A1M5MGD2</accession>
<reference evidence="3" key="2">
    <citation type="submission" date="2016-11" db="EMBL/GenBank/DDBJ databases">
        <authorList>
            <person name="Varghese N."/>
            <person name="Submissions S."/>
        </authorList>
    </citation>
    <scope>NUCLEOTIDE SEQUENCE [LARGE SCALE GENOMIC DNA]</scope>
    <source>
        <strain evidence="3">DSM 19729</strain>
    </source>
</reference>
<sequence length="51" mass="6047">METNDNEDVKDFIEEITTADFFMTIIPDNREKAVCYAQLSFFSVMWNCFLL</sequence>